<gene>
    <name evidence="2" type="ORF">Taro_015267</name>
</gene>
<protein>
    <recommendedName>
        <fullName evidence="4">Secreted protein</fullName>
    </recommendedName>
</protein>
<keyword evidence="1" id="KW-0732">Signal</keyword>
<evidence type="ECO:0000313" key="2">
    <source>
        <dbReference type="EMBL" id="MQL82787.1"/>
    </source>
</evidence>
<dbReference type="AlphaFoldDB" id="A0A843UKE0"/>
<keyword evidence="3" id="KW-1185">Reference proteome</keyword>
<evidence type="ECO:0008006" key="4">
    <source>
        <dbReference type="Google" id="ProtNLM"/>
    </source>
</evidence>
<reference evidence="2" key="1">
    <citation type="submission" date="2017-07" db="EMBL/GenBank/DDBJ databases">
        <title>Taro Niue Genome Assembly and Annotation.</title>
        <authorList>
            <person name="Atibalentja N."/>
            <person name="Keating K."/>
            <person name="Fields C.J."/>
        </authorList>
    </citation>
    <scope>NUCLEOTIDE SEQUENCE</scope>
    <source>
        <strain evidence="2">Niue_2</strain>
        <tissue evidence="2">Leaf</tissue>
    </source>
</reference>
<comment type="caution">
    <text evidence="2">The sequence shown here is derived from an EMBL/GenBank/DDBJ whole genome shotgun (WGS) entry which is preliminary data.</text>
</comment>
<dbReference type="EMBL" id="NMUH01000653">
    <property type="protein sequence ID" value="MQL82787.1"/>
    <property type="molecule type" value="Genomic_DNA"/>
</dbReference>
<evidence type="ECO:0000256" key="1">
    <source>
        <dbReference type="SAM" id="SignalP"/>
    </source>
</evidence>
<organism evidence="2 3">
    <name type="scientific">Colocasia esculenta</name>
    <name type="common">Wild taro</name>
    <name type="synonym">Arum esculentum</name>
    <dbReference type="NCBI Taxonomy" id="4460"/>
    <lineage>
        <taxon>Eukaryota</taxon>
        <taxon>Viridiplantae</taxon>
        <taxon>Streptophyta</taxon>
        <taxon>Embryophyta</taxon>
        <taxon>Tracheophyta</taxon>
        <taxon>Spermatophyta</taxon>
        <taxon>Magnoliopsida</taxon>
        <taxon>Liliopsida</taxon>
        <taxon>Araceae</taxon>
        <taxon>Aroideae</taxon>
        <taxon>Colocasieae</taxon>
        <taxon>Colocasia</taxon>
    </lineage>
</organism>
<evidence type="ECO:0000313" key="3">
    <source>
        <dbReference type="Proteomes" id="UP000652761"/>
    </source>
</evidence>
<feature type="signal peptide" evidence="1">
    <location>
        <begin position="1"/>
        <end position="23"/>
    </location>
</feature>
<feature type="chain" id="PRO_5032759548" description="Secreted protein" evidence="1">
    <location>
        <begin position="24"/>
        <end position="90"/>
    </location>
</feature>
<accession>A0A843UKE0</accession>
<dbReference type="Proteomes" id="UP000652761">
    <property type="component" value="Unassembled WGS sequence"/>
</dbReference>
<proteinExistence type="predicted"/>
<name>A0A843UKE0_COLES</name>
<sequence>MGPQLGRAAVVCVCGVLCGGSLASLFRGGCRPVAGKQRVRAEGCFRIVSDSAGSAGVVSGPTLVVGHGVTLFHCFVLLCSRCFSLYFFLE</sequence>